<dbReference type="InterPro" id="IPR006140">
    <property type="entry name" value="D-isomer_DH_NAD-bd"/>
</dbReference>
<gene>
    <name evidence="4" type="ORF">BMWSH_4869</name>
</gene>
<dbReference type="CDD" id="cd05300">
    <property type="entry name" value="2-Hacid_dh_1"/>
    <property type="match status" value="1"/>
</dbReference>
<dbReference type="KEGG" id="bmh:BMWSH_4869"/>
<dbReference type="AlphaFoldDB" id="A0A8D3X381"/>
<dbReference type="Gene3D" id="3.40.50.720">
    <property type="entry name" value="NAD(P)-binding Rossmann-like Domain"/>
    <property type="match status" value="2"/>
</dbReference>
<evidence type="ECO:0000256" key="1">
    <source>
        <dbReference type="ARBA" id="ARBA00023002"/>
    </source>
</evidence>
<evidence type="ECO:0000313" key="5">
    <source>
        <dbReference type="Proteomes" id="UP000001283"/>
    </source>
</evidence>
<sequence length="322" mass="37050">MQKKNKKAGEQEMKIHTILVAGRMYKELQEIINQKKLTQTFRFMEEQDVTIEDLNWADALLSFGPTNCFEDHSFKWIHSLGAGVDRFLESGNWKKSVMLTRTVCSFGQRISEYCLSYMLAELQHHTQFQHQQKQKQWKVVEPQQLSTQTVIIYGTGEIGGRLAAVLKSFGVRVIGVSKNGNEKPSFDQVFSISKEKELLKEADWIISTMPLTSETKSYFDQKWMNLVKNAYFINVGRGATVDENALVGAIEQKRIRKAYIDVFEREPLTKESSWWHHSHIIITPHISAVTTPEEAVECFVETLQKVEQGELPSNLVNIERGY</sequence>
<protein>
    <submittedName>
        <fullName evidence="4">D-isomer specific 2-hydroxyacid dehydrogenase NAD-binding protein</fullName>
    </submittedName>
</protein>
<dbReference type="EMBL" id="CP003017">
    <property type="protein sequence ID" value="AEN91747.1"/>
    <property type="molecule type" value="Genomic_DNA"/>
</dbReference>
<dbReference type="InterPro" id="IPR036291">
    <property type="entry name" value="NAD(P)-bd_dom_sf"/>
</dbReference>
<dbReference type="GO" id="GO:0016491">
    <property type="term" value="F:oxidoreductase activity"/>
    <property type="evidence" value="ECO:0007669"/>
    <property type="project" value="UniProtKB-KW"/>
</dbReference>
<feature type="domain" description="D-isomer specific 2-hydroxyacid dehydrogenase NAD-binding" evidence="3">
    <location>
        <begin position="116"/>
        <end position="287"/>
    </location>
</feature>
<evidence type="ECO:0000259" key="3">
    <source>
        <dbReference type="Pfam" id="PF02826"/>
    </source>
</evidence>
<accession>A0A8D3X381</accession>
<name>A0A8D3X381_PRIMW</name>
<reference evidence="4 5" key="1">
    <citation type="journal article" date="2011" name="J. Bacteriol.">
        <title>Complete genome sequence of the industrial strain Bacillus megaterium WSH-002.</title>
        <authorList>
            <person name="Liu L."/>
            <person name="Li Y."/>
            <person name="Zhang J."/>
            <person name="Zou W."/>
            <person name="Zhou Z."/>
            <person name="Liu J."/>
            <person name="Li X."/>
            <person name="Wang L."/>
            <person name="Chen J."/>
        </authorList>
    </citation>
    <scope>NUCLEOTIDE SEQUENCE [LARGE SCALE GENOMIC DNA]</scope>
    <source>
        <strain evidence="4 5">WSH-002</strain>
    </source>
</reference>
<dbReference type="Pfam" id="PF02826">
    <property type="entry name" value="2-Hacid_dh_C"/>
    <property type="match status" value="1"/>
</dbReference>
<evidence type="ECO:0000313" key="4">
    <source>
        <dbReference type="EMBL" id="AEN91747.1"/>
    </source>
</evidence>
<organism evidence="4 5">
    <name type="scientific">Priestia megaterium (strain WSH-002)</name>
    <name type="common">Bacillus megaterium</name>
    <dbReference type="NCBI Taxonomy" id="1006007"/>
    <lineage>
        <taxon>Bacteria</taxon>
        <taxon>Bacillati</taxon>
        <taxon>Bacillota</taxon>
        <taxon>Bacilli</taxon>
        <taxon>Bacillales</taxon>
        <taxon>Bacillaceae</taxon>
        <taxon>Priestia</taxon>
    </lineage>
</organism>
<evidence type="ECO:0000256" key="2">
    <source>
        <dbReference type="ARBA" id="ARBA00023027"/>
    </source>
</evidence>
<dbReference type="PANTHER" id="PTHR43333:SF1">
    <property type="entry name" value="D-ISOMER SPECIFIC 2-HYDROXYACID DEHYDROGENASE NAD-BINDING DOMAIN-CONTAINING PROTEIN"/>
    <property type="match status" value="1"/>
</dbReference>
<dbReference type="Proteomes" id="UP000001283">
    <property type="component" value="Chromosome"/>
</dbReference>
<keyword evidence="2" id="KW-0520">NAD</keyword>
<dbReference type="SUPFAM" id="SSF51735">
    <property type="entry name" value="NAD(P)-binding Rossmann-fold domains"/>
    <property type="match status" value="1"/>
</dbReference>
<keyword evidence="1" id="KW-0560">Oxidoreductase</keyword>
<proteinExistence type="predicted"/>
<dbReference type="GO" id="GO:0051287">
    <property type="term" value="F:NAD binding"/>
    <property type="evidence" value="ECO:0007669"/>
    <property type="project" value="InterPro"/>
</dbReference>
<dbReference type="PANTHER" id="PTHR43333">
    <property type="entry name" value="2-HACID_DH_C DOMAIN-CONTAINING PROTEIN"/>
    <property type="match status" value="1"/>
</dbReference>